<dbReference type="AlphaFoldDB" id="B0SSB5"/>
<dbReference type="Proteomes" id="UP000001847">
    <property type="component" value="Chromosome I"/>
</dbReference>
<dbReference type="GO" id="GO:0004530">
    <property type="term" value="F:deoxyribonuclease I activity"/>
    <property type="evidence" value="ECO:0007669"/>
    <property type="project" value="UniProtKB-EC"/>
</dbReference>
<dbReference type="OrthoDB" id="9801679at2"/>
<dbReference type="KEGG" id="lbi:LEPBI_I1902"/>
<dbReference type="PANTHER" id="PTHR33607">
    <property type="entry name" value="ENDONUCLEASE-1"/>
    <property type="match status" value="1"/>
</dbReference>
<dbReference type="InterPro" id="IPR044925">
    <property type="entry name" value="His-Me_finger_sf"/>
</dbReference>
<dbReference type="PANTHER" id="PTHR33607:SF2">
    <property type="entry name" value="ENDONUCLEASE-1"/>
    <property type="match status" value="1"/>
</dbReference>
<dbReference type="STRING" id="456481.LEPBI_I1902"/>
<reference evidence="4 5" key="1">
    <citation type="journal article" date="2008" name="PLoS ONE">
        <title>Genome sequence of the saprophyte Leptospira biflexa provides insights into the evolution of Leptospira and the pathogenesis of leptospirosis.</title>
        <authorList>
            <person name="Picardeau M."/>
            <person name="Bulach D.M."/>
            <person name="Bouchier C."/>
            <person name="Zuerner R.L."/>
            <person name="Zidane N."/>
            <person name="Wilson P.J."/>
            <person name="Creno S."/>
            <person name="Kuczek E.S."/>
            <person name="Bommezzadri S."/>
            <person name="Davis J.C."/>
            <person name="McGrath A."/>
            <person name="Johnson M.J."/>
            <person name="Boursaux-Eude C."/>
            <person name="Seemann T."/>
            <person name="Rouy Z."/>
            <person name="Coppel R.L."/>
            <person name="Rood J.I."/>
            <person name="Lajus A."/>
            <person name="Davies J.K."/>
            <person name="Medigue C."/>
            <person name="Adler B."/>
        </authorList>
    </citation>
    <scope>NUCLEOTIDE SEQUENCE [LARGE SCALE GENOMIC DNA]</scope>
    <source>
        <strain evidence="5">Patoc 1 / ATCC 23582 / Paris</strain>
    </source>
</reference>
<comment type="similarity">
    <text evidence="1">Belongs to the EndA/NucM nuclease family.</text>
</comment>
<evidence type="ECO:0000256" key="1">
    <source>
        <dbReference type="ARBA" id="ARBA00006429"/>
    </source>
</evidence>
<keyword evidence="5" id="KW-1185">Reference proteome</keyword>
<dbReference type="BioCyc" id="LBIF456481:LEPBI_RS09390-MONOMER"/>
<dbReference type="SUPFAM" id="SSF54060">
    <property type="entry name" value="His-Me finger endonucleases"/>
    <property type="match status" value="1"/>
</dbReference>
<proteinExistence type="inferred from homology"/>
<dbReference type="Pfam" id="PF04231">
    <property type="entry name" value="Endonuclease_1"/>
    <property type="match status" value="1"/>
</dbReference>
<keyword evidence="4" id="KW-0255">Endonuclease</keyword>
<accession>B0SSB5</accession>
<dbReference type="EC" id="3.1.21.1" evidence="4"/>
<dbReference type="EMBL" id="CP000786">
    <property type="protein sequence ID" value="ABZ98005.1"/>
    <property type="molecule type" value="Genomic_DNA"/>
</dbReference>
<evidence type="ECO:0000256" key="3">
    <source>
        <dbReference type="ARBA" id="ARBA00022801"/>
    </source>
</evidence>
<keyword evidence="3 4" id="KW-0378">Hydrolase</keyword>
<sequence>MQKFLYSVLLLLFLCLAYTLLSEKKGDGIENKHSITDFQKAKRVLKRFYAKVGKDFYCGCDFEKDEEELGRFKINHDSCGLKARKDSKRQTWIEWEHVVPAHSFGKERECWTKPNCESGGKLLKGRKCCTATDPEFNLIEADLHNIVPVPGEINADRGIFPFGEIDGEPRAYGDCDFEIHFKNAVAEPKQDIRGDIARIYLYMEWRYGIPIPEGKRDLYKSWSALDPPDTFEIRKNEIVERVQKQTNPFVDGTLKEP</sequence>
<protein>
    <submittedName>
        <fullName evidence="4">Endonuclease I putative signal peptide</fullName>
        <ecNumber evidence="4">3.1.21.1</ecNumber>
    </submittedName>
</protein>
<keyword evidence="2" id="KW-0540">Nuclease</keyword>
<evidence type="ECO:0000313" key="4">
    <source>
        <dbReference type="EMBL" id="ABZ98005.1"/>
    </source>
</evidence>
<gene>
    <name evidence="4" type="primary">endA</name>
    <name evidence="4" type="ordered locus">LEPBI_I1902</name>
</gene>
<organism evidence="4 5">
    <name type="scientific">Leptospira biflexa serovar Patoc (strain Patoc 1 / ATCC 23582 / Paris)</name>
    <dbReference type="NCBI Taxonomy" id="456481"/>
    <lineage>
        <taxon>Bacteria</taxon>
        <taxon>Pseudomonadati</taxon>
        <taxon>Spirochaetota</taxon>
        <taxon>Spirochaetia</taxon>
        <taxon>Leptospirales</taxon>
        <taxon>Leptospiraceae</taxon>
        <taxon>Leptospira</taxon>
    </lineage>
</organism>
<dbReference type="InterPro" id="IPR007346">
    <property type="entry name" value="Endonuclease-I"/>
</dbReference>
<dbReference type="RefSeq" id="WP_012388883.1">
    <property type="nucleotide sequence ID" value="NC_010602.1"/>
</dbReference>
<name>B0SSB5_LEPBP</name>
<evidence type="ECO:0000256" key="2">
    <source>
        <dbReference type="ARBA" id="ARBA00022722"/>
    </source>
</evidence>
<evidence type="ECO:0000313" key="5">
    <source>
        <dbReference type="Proteomes" id="UP000001847"/>
    </source>
</evidence>
<dbReference type="HOGENOM" id="CLU_070541_0_0_12"/>